<evidence type="ECO:0000313" key="5">
    <source>
        <dbReference type="Proteomes" id="UP000299084"/>
    </source>
</evidence>
<keyword evidence="5" id="KW-1185">Reference proteome</keyword>
<evidence type="ECO:0000313" key="4">
    <source>
        <dbReference type="EMBL" id="KAB1253790.1"/>
    </source>
</evidence>
<dbReference type="GO" id="GO:0005739">
    <property type="term" value="C:mitochondrion"/>
    <property type="evidence" value="ECO:0007669"/>
    <property type="project" value="TreeGrafter"/>
</dbReference>
<protein>
    <submittedName>
        <fullName evidence="4">Glycine dehydrogenase</fullName>
    </submittedName>
</protein>
<dbReference type="GO" id="GO:0030170">
    <property type="term" value="F:pyridoxal phosphate binding"/>
    <property type="evidence" value="ECO:0007669"/>
    <property type="project" value="TreeGrafter"/>
</dbReference>
<dbReference type="InterPro" id="IPR049315">
    <property type="entry name" value="GDC-P_N"/>
</dbReference>
<dbReference type="Gene3D" id="3.40.640.10">
    <property type="entry name" value="Type I PLP-dependent aspartate aminotransferase-like (Major domain)"/>
    <property type="match status" value="2"/>
</dbReference>
<proteinExistence type="predicted"/>
<dbReference type="PANTHER" id="PTHR11773:SF1">
    <property type="entry name" value="GLYCINE DEHYDROGENASE (DECARBOXYLATING), MITOCHONDRIAL"/>
    <property type="match status" value="1"/>
</dbReference>
<dbReference type="Proteomes" id="UP000299084">
    <property type="component" value="Unassembled WGS sequence"/>
</dbReference>
<dbReference type="AlphaFoldDB" id="A0A5N4C4K6"/>
<name>A0A5N4C4K6_CAMDR</name>
<dbReference type="GO" id="GO:0005960">
    <property type="term" value="C:glycine cleavage complex"/>
    <property type="evidence" value="ECO:0007669"/>
    <property type="project" value="TreeGrafter"/>
</dbReference>
<dbReference type="FunFam" id="3.90.1150.10:FF:000025">
    <property type="entry name" value="Glycine cleavage system P protein"/>
    <property type="match status" value="1"/>
</dbReference>
<dbReference type="InterPro" id="IPR015421">
    <property type="entry name" value="PyrdxlP-dep_Trfase_major"/>
</dbReference>
<evidence type="ECO:0000256" key="2">
    <source>
        <dbReference type="ARBA" id="ARBA00023002"/>
    </source>
</evidence>
<feature type="domain" description="Glycine cleavage system P-protein N-terminal" evidence="3">
    <location>
        <begin position="365"/>
        <end position="467"/>
    </location>
</feature>
<dbReference type="FunFam" id="3.40.640.10:FF:000224">
    <property type="entry name" value="Probable glycine dehydrogenase (decarboxylating) subunit 2"/>
    <property type="match status" value="1"/>
</dbReference>
<dbReference type="GO" id="GO:0019464">
    <property type="term" value="P:glycine decarboxylation via glycine cleavage system"/>
    <property type="evidence" value="ECO:0007669"/>
    <property type="project" value="TreeGrafter"/>
</dbReference>
<reference evidence="4 5" key="1">
    <citation type="journal article" date="2019" name="Mol. Ecol. Resour.">
        <title>Improving Illumina assemblies with Hi-C and long reads: an example with the North African dromedary.</title>
        <authorList>
            <person name="Elbers J.P."/>
            <person name="Rogers M.F."/>
            <person name="Perelman P.L."/>
            <person name="Proskuryakova A.A."/>
            <person name="Serdyukova N.A."/>
            <person name="Johnson W.E."/>
            <person name="Horin P."/>
            <person name="Corander J."/>
            <person name="Murphy D."/>
            <person name="Burger P.A."/>
        </authorList>
    </citation>
    <scope>NUCLEOTIDE SEQUENCE [LARGE SCALE GENOMIC DNA]</scope>
    <source>
        <strain evidence="4">Drom800</strain>
        <tissue evidence="4">Blood</tissue>
    </source>
</reference>
<keyword evidence="1" id="KW-0663">Pyridoxal phosphate</keyword>
<feature type="domain" description="Glycine cleavage system P-protein N-terminal" evidence="3">
    <location>
        <begin position="1"/>
        <end position="152"/>
    </location>
</feature>
<dbReference type="InterPro" id="IPR015424">
    <property type="entry name" value="PyrdxlP-dep_Trfase"/>
</dbReference>
<dbReference type="GO" id="GO:0004375">
    <property type="term" value="F:glycine dehydrogenase (decarboxylating) activity"/>
    <property type="evidence" value="ECO:0007669"/>
    <property type="project" value="InterPro"/>
</dbReference>
<dbReference type="PANTHER" id="PTHR11773">
    <property type="entry name" value="GLYCINE DEHYDROGENASE, DECARBOXYLATING"/>
    <property type="match status" value="1"/>
</dbReference>
<evidence type="ECO:0000259" key="3">
    <source>
        <dbReference type="Pfam" id="PF02347"/>
    </source>
</evidence>
<dbReference type="GO" id="GO:0016594">
    <property type="term" value="F:glycine binding"/>
    <property type="evidence" value="ECO:0007669"/>
    <property type="project" value="TreeGrafter"/>
</dbReference>
<gene>
    <name evidence="4" type="ORF">Cadr_000026827</name>
</gene>
<dbReference type="Pfam" id="PF02347">
    <property type="entry name" value="GDC-P"/>
    <property type="match status" value="3"/>
</dbReference>
<feature type="domain" description="Glycine cleavage system P-protein N-terminal" evidence="3">
    <location>
        <begin position="157"/>
        <end position="278"/>
    </location>
</feature>
<keyword evidence="2" id="KW-0560">Oxidoreductase</keyword>
<sequence>MVCDITGMDMANASLLDEATVAAEATQLCHRHKRRKFFIDPRCHPQTIAVVQTRAKCAGVLTELKLPHEMDFSGKDVSGVLFQYSDTEGKVEGFTELVERAHQAGTLACCAAHLLALCVLRPPGEFGVDIALGSSQRFRVPLGYGRPHAATFLPEKAWEQHIRRDKAAINICTAQAVLANMAAMFAIYRGSHRLEHTARRVHNATLILSEALKRAGHQLQHDLFFEPLKIQCGCSVKEVLGRATQRQINIRPFEDGKLGISLDETVNEKDLDDLLWIFGCESSAELVAERMGYDQISFQPNSGAQGEYARLATIGAYLDRKGEKHRTVCLIPKSAHGTNPASAHMAGMKIQPVEVDKYGDIDAAHLKAMVDKHKENLAAIMITYPSTNGVFEENTGEVCDLIHKHGGQVYLDGANMNAQVGICCPADFGSDVSHLNLHKTFCIPHGGGGPGMGPIGVKKHLVPFLPNHPIISVKPSKDAQPLGTISVALWELQFHLANFMGLYQDDGRQGP</sequence>
<dbReference type="InterPro" id="IPR020581">
    <property type="entry name" value="GDC_P"/>
</dbReference>
<comment type="caution">
    <text evidence="4">The sequence shown here is derived from an EMBL/GenBank/DDBJ whole genome shotgun (WGS) entry which is preliminary data.</text>
</comment>
<dbReference type="EMBL" id="JWIN03000035">
    <property type="protein sequence ID" value="KAB1253790.1"/>
    <property type="molecule type" value="Genomic_DNA"/>
</dbReference>
<accession>A0A5N4C4K6</accession>
<evidence type="ECO:0000256" key="1">
    <source>
        <dbReference type="ARBA" id="ARBA00022898"/>
    </source>
</evidence>
<dbReference type="SUPFAM" id="SSF53383">
    <property type="entry name" value="PLP-dependent transferases"/>
    <property type="match status" value="2"/>
</dbReference>
<organism evidence="4 5">
    <name type="scientific">Camelus dromedarius</name>
    <name type="common">Dromedary</name>
    <name type="synonym">Arabian camel</name>
    <dbReference type="NCBI Taxonomy" id="9838"/>
    <lineage>
        <taxon>Eukaryota</taxon>
        <taxon>Metazoa</taxon>
        <taxon>Chordata</taxon>
        <taxon>Craniata</taxon>
        <taxon>Vertebrata</taxon>
        <taxon>Euteleostomi</taxon>
        <taxon>Mammalia</taxon>
        <taxon>Eutheria</taxon>
        <taxon>Laurasiatheria</taxon>
        <taxon>Artiodactyla</taxon>
        <taxon>Tylopoda</taxon>
        <taxon>Camelidae</taxon>
        <taxon>Camelus</taxon>
    </lineage>
</organism>